<dbReference type="EMBL" id="BAAACG010000006">
    <property type="protein sequence ID" value="GAA0736565.1"/>
    <property type="molecule type" value="Genomic_DNA"/>
</dbReference>
<feature type="transmembrane region" description="Helical" evidence="1">
    <location>
        <begin position="18"/>
        <end position="47"/>
    </location>
</feature>
<reference evidence="2 3" key="1">
    <citation type="journal article" date="2019" name="Int. J. Syst. Evol. Microbiol.">
        <title>The Global Catalogue of Microorganisms (GCM) 10K type strain sequencing project: providing services to taxonomists for standard genome sequencing and annotation.</title>
        <authorList>
            <consortium name="The Broad Institute Genomics Platform"/>
            <consortium name="The Broad Institute Genome Sequencing Center for Infectious Disease"/>
            <person name="Wu L."/>
            <person name="Ma J."/>
        </authorList>
    </citation>
    <scope>NUCLEOTIDE SEQUENCE [LARGE SCALE GENOMIC DNA]</scope>
    <source>
        <strain evidence="2 3">JCM 1407</strain>
    </source>
</reference>
<dbReference type="Proteomes" id="UP001501510">
    <property type="component" value="Unassembled WGS sequence"/>
</dbReference>
<evidence type="ECO:0000313" key="3">
    <source>
        <dbReference type="Proteomes" id="UP001501510"/>
    </source>
</evidence>
<keyword evidence="3" id="KW-1185">Reference proteome</keyword>
<keyword evidence="1" id="KW-0812">Transmembrane</keyword>
<name>A0ABN1JD90_9CLOT</name>
<comment type="caution">
    <text evidence="2">The sequence shown here is derived from an EMBL/GenBank/DDBJ whole genome shotgun (WGS) entry which is preliminary data.</text>
</comment>
<evidence type="ECO:0000256" key="1">
    <source>
        <dbReference type="SAM" id="Phobius"/>
    </source>
</evidence>
<proteinExistence type="predicted"/>
<gene>
    <name evidence="2" type="ORF">GCM10008906_11710</name>
</gene>
<accession>A0ABN1JD90</accession>
<evidence type="ECO:0000313" key="2">
    <source>
        <dbReference type="EMBL" id="GAA0736565.1"/>
    </source>
</evidence>
<keyword evidence="1" id="KW-1133">Transmembrane helix</keyword>
<dbReference type="RefSeq" id="WP_343759791.1">
    <property type="nucleotide sequence ID" value="NZ_BAAACG010000006.1"/>
</dbReference>
<keyword evidence="1" id="KW-0472">Membrane</keyword>
<protein>
    <submittedName>
        <fullName evidence="2">Uncharacterized protein</fullName>
    </submittedName>
</protein>
<sequence>MKNTTEINNQPYKGDVDIAFVIVMIGIILTPLIPKAWIVSLIACPFIKDEDDKHLFI</sequence>
<organism evidence="2 3">
    <name type="scientific">Clostridium oceanicum</name>
    <dbReference type="NCBI Taxonomy" id="1543"/>
    <lineage>
        <taxon>Bacteria</taxon>
        <taxon>Bacillati</taxon>
        <taxon>Bacillota</taxon>
        <taxon>Clostridia</taxon>
        <taxon>Eubacteriales</taxon>
        <taxon>Clostridiaceae</taxon>
        <taxon>Clostridium</taxon>
    </lineage>
</organism>